<feature type="binding site" evidence="5">
    <location>
        <position position="224"/>
    </location>
    <ligand>
        <name>chlorophyll a</name>
        <dbReference type="ChEBI" id="CHEBI:58416"/>
        <label>1</label>
    </ligand>
</feature>
<evidence type="ECO:0000256" key="3">
    <source>
        <dbReference type="ARBA" id="ARBA00022531"/>
    </source>
</evidence>
<feature type="binding site" evidence="5">
    <location>
        <position position="226"/>
    </location>
    <ligand>
        <name>chlorophyll a</name>
        <dbReference type="ChEBI" id="CHEBI:58416"/>
        <label>1</label>
    </ligand>
</feature>
<feature type="binding site" evidence="5">
    <location>
        <position position="238"/>
    </location>
    <ligand>
        <name>chlorophyll a</name>
        <dbReference type="ChEBI" id="CHEBI:58416"/>
        <label>1</label>
    </ligand>
</feature>
<evidence type="ECO:0000313" key="6">
    <source>
        <dbReference type="EMBL" id="KOO28982.1"/>
    </source>
</evidence>
<reference evidence="7" key="1">
    <citation type="journal article" date="2015" name="PLoS Genet.">
        <title>Genome Sequence and Transcriptome Analyses of Chrysochromulina tobin: Metabolic Tools for Enhanced Algal Fitness in the Prominent Order Prymnesiales (Haptophyceae).</title>
        <authorList>
            <person name="Hovde B.T."/>
            <person name="Deodato C.R."/>
            <person name="Hunsperger H.M."/>
            <person name="Ryken S.A."/>
            <person name="Yost W."/>
            <person name="Jha R.K."/>
            <person name="Patterson J."/>
            <person name="Monnat R.J. Jr."/>
            <person name="Barlow S.B."/>
            <person name="Starkenburg S.R."/>
            <person name="Cattolico R.A."/>
        </authorList>
    </citation>
    <scope>NUCLEOTIDE SEQUENCE</scope>
    <source>
        <strain evidence="7">CCMP291</strain>
    </source>
</reference>
<evidence type="ECO:0000313" key="7">
    <source>
        <dbReference type="Proteomes" id="UP000037460"/>
    </source>
</evidence>
<dbReference type="InterPro" id="IPR001344">
    <property type="entry name" value="Chloro_AB-bd_pln"/>
</dbReference>
<feature type="binding site" evidence="5">
    <location>
        <position position="114"/>
    </location>
    <ligand>
        <name>chlorophyll a</name>
        <dbReference type="ChEBI" id="CHEBI:58416"/>
        <label>1</label>
    </ligand>
</feature>
<feature type="binding site" evidence="5">
    <location>
        <position position="117"/>
    </location>
    <ligand>
        <name>chlorophyll a</name>
        <dbReference type="ChEBI" id="CHEBI:58416"/>
        <label>1</label>
    </ligand>
</feature>
<keyword evidence="4" id="KW-0934">Plastid</keyword>
<keyword evidence="7" id="KW-1185">Reference proteome</keyword>
<dbReference type="EMBL" id="JWZX01002481">
    <property type="protein sequence ID" value="KOO28982.1"/>
    <property type="molecule type" value="Genomic_DNA"/>
</dbReference>
<keyword evidence="5" id="KW-0148">Chlorophyll</keyword>
<dbReference type="OrthoDB" id="423598at2759"/>
<evidence type="ECO:0000256" key="2">
    <source>
        <dbReference type="ARBA" id="ARBA00022528"/>
    </source>
</evidence>
<dbReference type="SUPFAM" id="SSF103511">
    <property type="entry name" value="Chlorophyll a-b binding protein"/>
    <property type="match status" value="1"/>
</dbReference>
<feature type="binding site" description="axial binding residue" evidence="5">
    <location>
        <position position="119"/>
    </location>
    <ligand>
        <name>chlorophyll b</name>
        <dbReference type="ChEBI" id="CHEBI:61721"/>
        <label>1</label>
    </ligand>
    <ligandPart>
        <name>Mg</name>
        <dbReference type="ChEBI" id="CHEBI:25107"/>
    </ligandPart>
</feature>
<dbReference type="Proteomes" id="UP000037460">
    <property type="component" value="Unassembled WGS sequence"/>
</dbReference>
<organism evidence="6 7">
    <name type="scientific">Chrysochromulina tobinii</name>
    <dbReference type="NCBI Taxonomy" id="1460289"/>
    <lineage>
        <taxon>Eukaryota</taxon>
        <taxon>Haptista</taxon>
        <taxon>Haptophyta</taxon>
        <taxon>Prymnesiophyceae</taxon>
        <taxon>Prymnesiales</taxon>
        <taxon>Chrysochromulinaceae</taxon>
        <taxon>Chrysochromulina</taxon>
    </lineage>
</organism>
<protein>
    <submittedName>
        <fullName evidence="6">Protein fucoxanthin chlorophyll a c protein</fullName>
    </submittedName>
</protein>
<dbReference type="PANTHER" id="PTHR21649">
    <property type="entry name" value="CHLOROPHYLL A/B BINDING PROTEIN"/>
    <property type="match status" value="1"/>
</dbReference>
<gene>
    <name evidence="6" type="ORF">Ctob_007609</name>
</gene>
<sequence>MLRTPLRTPAVVTAVVTRLGAPSMQETRAAEWNPSGLSIPVLTVPEYCKAAPPYLSGELAGDVGFDPMCLAALAKPMPATLPGLLLSAGSRRAKIEAMTPDDQQQALKWMRTAELKHARLAMLCAAGWPMAELANGEFLRSMGTNGRAPSLLNGALFDGPDRGFLTIVFGLSALLEVSGAYYGSNGGDYDFDPLGVASAEGGVLPTSLPNVGQADRLALSELKNGRLAMVAVAGFVAQEYIYGNPVVMQTPFFFGR</sequence>
<dbReference type="Pfam" id="PF00504">
    <property type="entry name" value="Chloroa_b-bind"/>
    <property type="match status" value="1"/>
</dbReference>
<evidence type="ECO:0000256" key="4">
    <source>
        <dbReference type="ARBA" id="ARBA00022640"/>
    </source>
</evidence>
<dbReference type="InterPro" id="IPR022796">
    <property type="entry name" value="Chloroa_b-bind"/>
</dbReference>
<dbReference type="AlphaFoldDB" id="A0A0M0JRT0"/>
<proteinExistence type="predicted"/>
<comment type="subcellular location">
    <subcellularLocation>
        <location evidence="1">Plastid</location>
        <location evidence="1">Chloroplast</location>
    </subcellularLocation>
</comment>
<dbReference type="GO" id="GO:0016168">
    <property type="term" value="F:chlorophyll binding"/>
    <property type="evidence" value="ECO:0007669"/>
    <property type="project" value="UniProtKB-KW"/>
</dbReference>
<dbReference type="GO" id="GO:0009507">
    <property type="term" value="C:chloroplast"/>
    <property type="evidence" value="ECO:0007669"/>
    <property type="project" value="UniProtKB-SubCell"/>
</dbReference>
<keyword evidence="5" id="KW-0157">Chromophore</keyword>
<feature type="binding site" evidence="5">
    <location>
        <position position="221"/>
    </location>
    <ligand>
        <name>chlorophyll a</name>
        <dbReference type="ChEBI" id="CHEBI:58416"/>
        <label>1</label>
    </ligand>
</feature>
<evidence type="ECO:0000256" key="5">
    <source>
        <dbReference type="PIRSR" id="PIRSR601344-1"/>
    </source>
</evidence>
<dbReference type="GO" id="GO:0009765">
    <property type="term" value="P:photosynthesis, light harvesting"/>
    <property type="evidence" value="ECO:0007669"/>
    <property type="project" value="InterPro"/>
</dbReference>
<dbReference type="GO" id="GO:0016020">
    <property type="term" value="C:membrane"/>
    <property type="evidence" value="ECO:0007669"/>
    <property type="project" value="InterPro"/>
</dbReference>
<comment type="caution">
    <text evidence="6">The sequence shown here is derived from an EMBL/GenBank/DDBJ whole genome shotgun (WGS) entry which is preliminary data.</text>
</comment>
<keyword evidence="2" id="KW-0150">Chloroplast</keyword>
<dbReference type="Gene3D" id="1.10.3460.10">
    <property type="entry name" value="Chlorophyll a/b binding protein domain"/>
    <property type="match status" value="1"/>
</dbReference>
<evidence type="ECO:0000256" key="1">
    <source>
        <dbReference type="ARBA" id="ARBA00004229"/>
    </source>
</evidence>
<name>A0A0M0JRT0_9EUKA</name>
<accession>A0A0M0JRT0</accession>
<keyword evidence="3" id="KW-0602">Photosynthesis</keyword>